<evidence type="ECO:0008006" key="4">
    <source>
        <dbReference type="Google" id="ProtNLM"/>
    </source>
</evidence>
<evidence type="ECO:0000313" key="3">
    <source>
        <dbReference type="Proteomes" id="UP000677457"/>
    </source>
</evidence>
<comment type="caution">
    <text evidence="2">The sequence shown here is derived from an EMBL/GenBank/DDBJ whole genome shotgun (WGS) entry which is preliminary data.</text>
</comment>
<feature type="region of interest" description="Disordered" evidence="1">
    <location>
        <begin position="1"/>
        <end position="35"/>
    </location>
</feature>
<proteinExistence type="predicted"/>
<gene>
    <name evidence="2" type="ORF">Sar04_33120</name>
</gene>
<evidence type="ECO:0000256" key="1">
    <source>
        <dbReference type="SAM" id="MobiDB-lite"/>
    </source>
</evidence>
<name>A0ABQ4JWQ5_SALAC</name>
<keyword evidence="3" id="KW-1185">Reference proteome</keyword>
<evidence type="ECO:0000313" key="2">
    <source>
        <dbReference type="EMBL" id="GIM86576.1"/>
    </source>
</evidence>
<organism evidence="2 3">
    <name type="scientific">Salinispora arenicola</name>
    <dbReference type="NCBI Taxonomy" id="168697"/>
    <lineage>
        <taxon>Bacteria</taxon>
        <taxon>Bacillati</taxon>
        <taxon>Actinomycetota</taxon>
        <taxon>Actinomycetes</taxon>
        <taxon>Micromonosporales</taxon>
        <taxon>Micromonosporaceae</taxon>
        <taxon>Salinispora</taxon>
    </lineage>
</organism>
<reference evidence="2 3" key="1">
    <citation type="submission" date="2021-03" db="EMBL/GenBank/DDBJ databases">
        <title>Whole genome shotgun sequence of Salinispora arenicola NBRC 105043.</title>
        <authorList>
            <person name="Komaki H."/>
            <person name="Tamura T."/>
        </authorList>
    </citation>
    <scope>NUCLEOTIDE SEQUENCE [LARGE SCALE GENOMIC DNA]</scope>
    <source>
        <strain evidence="2 3">NBRC 105043</strain>
    </source>
</reference>
<dbReference type="Proteomes" id="UP000677457">
    <property type="component" value="Unassembled WGS sequence"/>
</dbReference>
<dbReference type="SUPFAM" id="SSF52172">
    <property type="entry name" value="CheY-like"/>
    <property type="match status" value="1"/>
</dbReference>
<dbReference type="EMBL" id="BOQM01000026">
    <property type="protein sequence ID" value="GIM86576.1"/>
    <property type="molecule type" value="Genomic_DNA"/>
</dbReference>
<dbReference type="InterPro" id="IPR011006">
    <property type="entry name" value="CheY-like_superfamily"/>
</dbReference>
<sequence>MPPKGVTTPTCTASSHAPDPVNLRLPGMDGSEASGQVVSLSPESWVLVLTSFDEDDQCSGR</sequence>
<accession>A0ABQ4JWQ5</accession>
<protein>
    <recommendedName>
        <fullName evidence="4">DUF397 domain-containing protein</fullName>
    </recommendedName>
</protein>